<gene>
    <name evidence="1" type="ORF">APLA_LOCUS13559</name>
</gene>
<proteinExistence type="predicted"/>
<accession>A0A8S1AX16</accession>
<comment type="caution">
    <text evidence="1">The sequence shown here is derived from an EMBL/GenBank/DDBJ whole genome shotgun (WGS) entry which is preliminary data.</text>
</comment>
<protein>
    <submittedName>
        <fullName evidence="1">Uncharacterized protein</fullName>
    </submittedName>
</protein>
<name>A0A8S1AX16_ARCPL</name>
<sequence>MTCIYYVFDEQAFPARGLLEPLPAVTPRQQVLKLLINYTHRWFARFFLGVMDTTECNTRTGNKYGPTYVHSESVGFTHECLHECERG</sequence>
<organism evidence="1 2">
    <name type="scientific">Arctia plantaginis</name>
    <name type="common">Wood tiger moth</name>
    <name type="synonym">Phalaena plantaginis</name>
    <dbReference type="NCBI Taxonomy" id="874455"/>
    <lineage>
        <taxon>Eukaryota</taxon>
        <taxon>Metazoa</taxon>
        <taxon>Ecdysozoa</taxon>
        <taxon>Arthropoda</taxon>
        <taxon>Hexapoda</taxon>
        <taxon>Insecta</taxon>
        <taxon>Pterygota</taxon>
        <taxon>Neoptera</taxon>
        <taxon>Endopterygota</taxon>
        <taxon>Lepidoptera</taxon>
        <taxon>Glossata</taxon>
        <taxon>Ditrysia</taxon>
        <taxon>Noctuoidea</taxon>
        <taxon>Erebidae</taxon>
        <taxon>Arctiinae</taxon>
        <taxon>Arctia</taxon>
    </lineage>
</organism>
<dbReference type="Proteomes" id="UP000494256">
    <property type="component" value="Unassembled WGS sequence"/>
</dbReference>
<dbReference type="EMBL" id="CADEBD010000353">
    <property type="protein sequence ID" value="CAB3251192.1"/>
    <property type="molecule type" value="Genomic_DNA"/>
</dbReference>
<evidence type="ECO:0000313" key="1">
    <source>
        <dbReference type="EMBL" id="CAB3251192.1"/>
    </source>
</evidence>
<dbReference type="AlphaFoldDB" id="A0A8S1AX16"/>
<dbReference type="OrthoDB" id="6347145at2759"/>
<reference evidence="1 2" key="1">
    <citation type="submission" date="2020-04" db="EMBL/GenBank/DDBJ databases">
        <authorList>
            <person name="Wallbank WR R."/>
            <person name="Pardo Diaz C."/>
            <person name="Kozak K."/>
            <person name="Martin S."/>
            <person name="Jiggins C."/>
            <person name="Moest M."/>
            <person name="Warren A I."/>
            <person name="Byers J.R.P. K."/>
            <person name="Montejo-Kovacevich G."/>
            <person name="Yen C E."/>
        </authorList>
    </citation>
    <scope>NUCLEOTIDE SEQUENCE [LARGE SCALE GENOMIC DNA]</scope>
</reference>
<evidence type="ECO:0000313" key="2">
    <source>
        <dbReference type="Proteomes" id="UP000494256"/>
    </source>
</evidence>